<dbReference type="RefSeq" id="WP_161495370.1">
    <property type="nucleotide sequence ID" value="NZ_LWIG01000004.1"/>
</dbReference>
<evidence type="ECO:0000313" key="1">
    <source>
        <dbReference type="EMBL" id="TWB78518.1"/>
    </source>
</evidence>
<comment type="caution">
    <text evidence="1">The sequence shown here is derived from an EMBL/GenBank/DDBJ whole genome shotgun (WGS) entry which is preliminary data.</text>
</comment>
<dbReference type="EMBL" id="VITW01000003">
    <property type="protein sequence ID" value="TWB78518.1"/>
    <property type="molecule type" value="Genomic_DNA"/>
</dbReference>
<sequence>MQKTVAQRWIDHYLEAASSQAEEVGDQRSFDIIERAKRELEATRKERARAK</sequence>
<protein>
    <submittedName>
        <fullName evidence="1">Uncharacterized protein</fullName>
    </submittedName>
</protein>
<organism evidence="1 2">
    <name type="scientific">Bradyrhizobium sacchari</name>
    <dbReference type="NCBI Taxonomy" id="1399419"/>
    <lineage>
        <taxon>Bacteria</taxon>
        <taxon>Pseudomonadati</taxon>
        <taxon>Pseudomonadota</taxon>
        <taxon>Alphaproteobacteria</taxon>
        <taxon>Hyphomicrobiales</taxon>
        <taxon>Nitrobacteraceae</taxon>
        <taxon>Bradyrhizobium</taxon>
    </lineage>
</organism>
<name>A0A560K598_9BRAD</name>
<gene>
    <name evidence="1" type="ORF">FBZ95_103358</name>
</gene>
<dbReference type="Proteomes" id="UP000315914">
    <property type="component" value="Unassembled WGS sequence"/>
</dbReference>
<dbReference type="AlphaFoldDB" id="A0A560K598"/>
<evidence type="ECO:0000313" key="2">
    <source>
        <dbReference type="Proteomes" id="UP000315914"/>
    </source>
</evidence>
<reference evidence="1 2" key="1">
    <citation type="submission" date="2019-06" db="EMBL/GenBank/DDBJ databases">
        <title>Genomic Encyclopedia of Type Strains, Phase IV (KMG-V): Genome sequencing to study the core and pangenomes of soil and plant-associated prokaryotes.</title>
        <authorList>
            <person name="Whitman W."/>
        </authorList>
    </citation>
    <scope>NUCLEOTIDE SEQUENCE [LARGE SCALE GENOMIC DNA]</scope>
    <source>
        <strain evidence="1 2">BR 10556</strain>
    </source>
</reference>
<proteinExistence type="predicted"/>
<accession>A0A560K598</accession>
<keyword evidence="2" id="KW-1185">Reference proteome</keyword>